<evidence type="ECO:0000259" key="2">
    <source>
        <dbReference type="Pfam" id="PF01796"/>
    </source>
</evidence>
<feature type="domain" description="Beta-ketoacyl-[acyl-carrier-protein] synthase III N-terminal" evidence="3">
    <location>
        <begin position="91"/>
        <end position="159"/>
    </location>
</feature>
<gene>
    <name evidence="5" type="ORF">ENT52_08405</name>
</gene>
<dbReference type="EMBL" id="DSYZ01000158">
    <property type="protein sequence ID" value="HGT83727.1"/>
    <property type="molecule type" value="Genomic_DNA"/>
</dbReference>
<dbReference type="InterPro" id="IPR012340">
    <property type="entry name" value="NA-bd_OB-fold"/>
</dbReference>
<proteinExistence type="predicted"/>
<dbReference type="Pfam" id="PF12172">
    <property type="entry name" value="zf-ChsH2"/>
    <property type="match status" value="1"/>
</dbReference>
<evidence type="ECO:0000313" key="5">
    <source>
        <dbReference type="EMBL" id="HGT83727.1"/>
    </source>
</evidence>
<dbReference type="Pfam" id="PF01796">
    <property type="entry name" value="OB_ChsH2_C"/>
    <property type="match status" value="1"/>
</dbReference>
<dbReference type="InterPro" id="IPR002878">
    <property type="entry name" value="ChsH2_C"/>
</dbReference>
<dbReference type="GO" id="GO:0006633">
    <property type="term" value="P:fatty acid biosynthetic process"/>
    <property type="evidence" value="ECO:0007669"/>
    <property type="project" value="InterPro"/>
</dbReference>
<dbReference type="SUPFAM" id="SSF53901">
    <property type="entry name" value="Thiolase-like"/>
    <property type="match status" value="2"/>
</dbReference>
<accession>A0A7J3M426</accession>
<organism evidence="5">
    <name type="scientific">Archaeoglobus fulgidus</name>
    <dbReference type="NCBI Taxonomy" id="2234"/>
    <lineage>
        <taxon>Archaea</taxon>
        <taxon>Methanobacteriati</taxon>
        <taxon>Methanobacteriota</taxon>
        <taxon>Archaeoglobi</taxon>
        <taxon>Archaeoglobales</taxon>
        <taxon>Archaeoglobaceae</taxon>
        <taxon>Archaeoglobus</taxon>
    </lineage>
</organism>
<sequence>MACISACSVYIPIWRLSRDEISKNTGVPSMGGERAVANWDEDAITMAVDAAKDFGKNFDALLFASTSTPFKIKQSASIVASALDLENIFTMDFSNSFRASTNALITANELVDSGKFNRVLVVSADKIPVKPGSVYEQLYGDAAVALVVEKEGRAKILGYNSYPRALPGYWMLKDEVKSYDMRLDGLSYATSVQNAVMPLFAKLSLTPMDFERFVASAPDPKSYEGLMKAVGVKSQEFFFRNLGIAGCAHSLLLLASQLEKPGRILLASHGDGADAIAIEVNERIETNLGKMLESKKEISYGDYLYNLGILSSRDAPDRPSITKFWREEKSIIRFYGMKCKRCGTVSYPISKACVECGSQEFDEIKLGFKGKIYTFTIDYLVSPGNYLGDGVHPHCVAVVDLEGGGRVFFEITDVLRDFKGIECDAEVERTFRLLFEKNDFRYYGWKARLRR</sequence>
<dbReference type="Gene3D" id="6.10.30.10">
    <property type="match status" value="1"/>
</dbReference>
<dbReference type="Pfam" id="PF08545">
    <property type="entry name" value="ACP_syn_III"/>
    <property type="match status" value="1"/>
</dbReference>
<dbReference type="InterPro" id="IPR016039">
    <property type="entry name" value="Thiolase-like"/>
</dbReference>
<name>A0A7J3M426_ARCFL</name>
<reference evidence="5" key="1">
    <citation type="journal article" date="2020" name="mSystems">
        <title>Genome- and Community-Level Interaction Insights into Carbon Utilization and Element Cycling Functions of Hydrothermarchaeota in Hydrothermal Sediment.</title>
        <authorList>
            <person name="Zhou Z."/>
            <person name="Liu Y."/>
            <person name="Xu W."/>
            <person name="Pan J."/>
            <person name="Luo Z.H."/>
            <person name="Li M."/>
        </authorList>
    </citation>
    <scope>NUCLEOTIDE SEQUENCE [LARGE SCALE GENOMIC DNA]</scope>
    <source>
        <strain evidence="5">SpSt-587</strain>
    </source>
</reference>
<dbReference type="InterPro" id="IPR013751">
    <property type="entry name" value="ACP_syn_III_N"/>
</dbReference>
<dbReference type="InterPro" id="IPR052513">
    <property type="entry name" value="Thioester_dehydratase-like"/>
</dbReference>
<evidence type="ECO:0000259" key="4">
    <source>
        <dbReference type="Pfam" id="PF12172"/>
    </source>
</evidence>
<evidence type="ECO:0000259" key="3">
    <source>
        <dbReference type="Pfam" id="PF08545"/>
    </source>
</evidence>
<dbReference type="GO" id="GO:0008299">
    <property type="term" value="P:isoprenoid biosynthetic process"/>
    <property type="evidence" value="ECO:0007669"/>
    <property type="project" value="UniProtKB-KW"/>
</dbReference>
<protein>
    <submittedName>
        <fullName evidence="5">Hydroxymethylglutaryl-CoA synthase family protein</fullName>
    </submittedName>
</protein>
<dbReference type="AlphaFoldDB" id="A0A7J3M426"/>
<dbReference type="GO" id="GO:0004315">
    <property type="term" value="F:3-oxoacyl-[acyl-carrier-protein] synthase activity"/>
    <property type="evidence" value="ECO:0007669"/>
    <property type="project" value="InterPro"/>
</dbReference>
<dbReference type="InterPro" id="IPR022002">
    <property type="entry name" value="ChsH2_Znr"/>
</dbReference>
<feature type="domain" description="ChsH2 rubredoxin-like zinc ribbon" evidence="4">
    <location>
        <begin position="332"/>
        <end position="362"/>
    </location>
</feature>
<dbReference type="Gene3D" id="3.40.47.10">
    <property type="match status" value="1"/>
</dbReference>
<dbReference type="CDD" id="cd00827">
    <property type="entry name" value="init_cond_enzymes"/>
    <property type="match status" value="1"/>
</dbReference>
<comment type="caution">
    <text evidence="5">The sequence shown here is derived from an EMBL/GenBank/DDBJ whole genome shotgun (WGS) entry which is preliminary data.</text>
</comment>
<dbReference type="SUPFAM" id="SSF50249">
    <property type="entry name" value="Nucleic acid-binding proteins"/>
    <property type="match status" value="1"/>
</dbReference>
<evidence type="ECO:0000256" key="1">
    <source>
        <dbReference type="ARBA" id="ARBA00023229"/>
    </source>
</evidence>
<dbReference type="PANTHER" id="PTHR34075">
    <property type="entry name" value="BLR3430 PROTEIN"/>
    <property type="match status" value="1"/>
</dbReference>
<feature type="domain" description="ChsH2 C-terminal OB-fold" evidence="2">
    <location>
        <begin position="367"/>
        <end position="432"/>
    </location>
</feature>
<dbReference type="PANTHER" id="PTHR34075:SF5">
    <property type="entry name" value="BLR3430 PROTEIN"/>
    <property type="match status" value="1"/>
</dbReference>
<keyword evidence="1" id="KW-0414">Isoprene biosynthesis</keyword>